<keyword evidence="4" id="KW-1185">Reference proteome</keyword>
<dbReference type="EMBL" id="JANEYF010000424">
    <property type="protein sequence ID" value="KAJ8969952.1"/>
    <property type="molecule type" value="Genomic_DNA"/>
</dbReference>
<feature type="compositionally biased region" description="Low complexity" evidence="1">
    <location>
        <begin position="407"/>
        <end position="420"/>
    </location>
</feature>
<dbReference type="PANTHER" id="PTHR47055">
    <property type="entry name" value="DDE_TNP_1_7 DOMAIN-CONTAINING PROTEIN"/>
    <property type="match status" value="1"/>
</dbReference>
<evidence type="ECO:0000313" key="4">
    <source>
        <dbReference type="Proteomes" id="UP001162156"/>
    </source>
</evidence>
<gene>
    <name evidence="3" type="ORF">NQ314_001510</name>
</gene>
<evidence type="ECO:0000256" key="1">
    <source>
        <dbReference type="SAM" id="MobiDB-lite"/>
    </source>
</evidence>
<dbReference type="InterPro" id="IPR052638">
    <property type="entry name" value="PiggyBac_TE-derived"/>
</dbReference>
<evidence type="ECO:0000313" key="3">
    <source>
        <dbReference type="EMBL" id="KAJ8969952.1"/>
    </source>
</evidence>
<sequence>MLLKSYKYDPSDPKDAEELLNYLDSLDSDDEHYKEIEEAEALELVLLPPSDGQDSDQDDAASDGEVIPTIRDIGKGVLAQNIEILAISKHGEKQLFGEATRNKSEEENNSDSDLETLAEIRKRLKLSKNKKKIKKVKKPDRIWKKVDLTPRNEKITSRRMYWKTKADTHNTLVANSMPRNRFEQIHRFLHFNDNTKIDKNDKLYKIRPLTDHINKLSTDCIQPLGKYFSMDEAMEPYYGRHSLKQFIRGKPIRFGFKFWCLTTFNGYLIKFDTYAGAGDKIEETFTNNNINCVGTIRSDRIEKAPLPELKKEKRGTHSTLHEDKTNITLTRWHDNSQVTLATNSKDENIYKTRGACKRYTKDSSRDSSLDSECETEYIPASTESNSSDGYNNLKCSSTVIETIPPTTVSEVRSSTVSTSDDITDDTNHTKNQTRIRGKHNCLFCQQNVGNFSRHLERNHDDELSVQEIMMLPRNSTKRKRLGWRFLFVRDSSGIESTR</sequence>
<feature type="region of interest" description="Disordered" evidence="1">
    <location>
        <begin position="407"/>
        <end position="431"/>
    </location>
</feature>
<organism evidence="3 4">
    <name type="scientific">Rhamnusium bicolor</name>
    <dbReference type="NCBI Taxonomy" id="1586634"/>
    <lineage>
        <taxon>Eukaryota</taxon>
        <taxon>Metazoa</taxon>
        <taxon>Ecdysozoa</taxon>
        <taxon>Arthropoda</taxon>
        <taxon>Hexapoda</taxon>
        <taxon>Insecta</taxon>
        <taxon>Pterygota</taxon>
        <taxon>Neoptera</taxon>
        <taxon>Endopterygota</taxon>
        <taxon>Coleoptera</taxon>
        <taxon>Polyphaga</taxon>
        <taxon>Cucujiformia</taxon>
        <taxon>Chrysomeloidea</taxon>
        <taxon>Cerambycidae</taxon>
        <taxon>Lepturinae</taxon>
        <taxon>Rhagiini</taxon>
        <taxon>Rhamnusium</taxon>
    </lineage>
</organism>
<evidence type="ECO:0000259" key="2">
    <source>
        <dbReference type="Pfam" id="PF13843"/>
    </source>
</evidence>
<dbReference type="GO" id="GO:0043565">
    <property type="term" value="F:sequence-specific DNA binding"/>
    <property type="evidence" value="ECO:0007669"/>
    <property type="project" value="TreeGrafter"/>
</dbReference>
<accession>A0AAV8ZTK6</accession>
<protein>
    <recommendedName>
        <fullName evidence="2">PiggyBac transposable element-derived protein domain-containing protein</fullName>
    </recommendedName>
</protein>
<comment type="caution">
    <text evidence="3">The sequence shown here is derived from an EMBL/GenBank/DDBJ whole genome shotgun (WGS) entry which is preliminary data.</text>
</comment>
<dbReference type="AlphaFoldDB" id="A0AAV8ZTK6"/>
<reference evidence="3" key="1">
    <citation type="journal article" date="2023" name="Insect Mol. Biol.">
        <title>Genome sequencing provides insights into the evolution of gene families encoding plant cell wall-degrading enzymes in longhorned beetles.</title>
        <authorList>
            <person name="Shin N.R."/>
            <person name="Okamura Y."/>
            <person name="Kirsch R."/>
            <person name="Pauchet Y."/>
        </authorList>
    </citation>
    <scope>NUCLEOTIDE SEQUENCE</scope>
    <source>
        <strain evidence="3">RBIC_L_NR</strain>
    </source>
</reference>
<dbReference type="Pfam" id="PF13843">
    <property type="entry name" value="DDE_Tnp_1_7"/>
    <property type="match status" value="1"/>
</dbReference>
<dbReference type="PANTHER" id="PTHR47055:SF3">
    <property type="entry name" value="PHORBOL-ESTER_DAG-TYPE DOMAIN-CONTAINING PROTEIN"/>
    <property type="match status" value="1"/>
</dbReference>
<dbReference type="Proteomes" id="UP001162156">
    <property type="component" value="Unassembled WGS sequence"/>
</dbReference>
<name>A0AAV8ZTK6_9CUCU</name>
<dbReference type="InterPro" id="IPR029526">
    <property type="entry name" value="PGBD"/>
</dbReference>
<feature type="domain" description="PiggyBac transposable element-derived protein" evidence="2">
    <location>
        <begin position="155"/>
        <end position="279"/>
    </location>
</feature>
<proteinExistence type="predicted"/>